<name>A0AA49GEZ1_9BACT</name>
<organism evidence="2 3">
    <name type="scientific">Marivirga salinarum</name>
    <dbReference type="NCBI Taxonomy" id="3059078"/>
    <lineage>
        <taxon>Bacteria</taxon>
        <taxon>Pseudomonadati</taxon>
        <taxon>Bacteroidota</taxon>
        <taxon>Cytophagia</taxon>
        <taxon>Cytophagales</taxon>
        <taxon>Marivirgaceae</taxon>
        <taxon>Marivirga</taxon>
    </lineage>
</organism>
<accession>A0AA49GEZ1</accession>
<gene>
    <name evidence="2" type="ORF">QYS49_13000</name>
</gene>
<dbReference type="KEGG" id="msaa:QYS49_13000"/>
<reference evidence="2 3" key="1">
    <citation type="submission" date="2023-08" db="EMBL/GenBank/DDBJ databases">
        <title>Comparative genomics and taxonomic characterization of three novel marine species of genus Marivirga.</title>
        <authorList>
            <person name="Muhammad N."/>
            <person name="Kim S.-G."/>
        </authorList>
    </citation>
    <scope>NUCLEOTIDE SEQUENCE [LARGE SCALE GENOMIC DNA]</scope>
    <source>
        <strain evidence="2 3">BDSF4-3</strain>
    </source>
</reference>
<dbReference type="Gene3D" id="3.90.25.10">
    <property type="entry name" value="UDP-galactose 4-epimerase, domain 1"/>
    <property type="match status" value="1"/>
</dbReference>
<proteinExistence type="predicted"/>
<dbReference type="Gene3D" id="3.40.50.720">
    <property type="entry name" value="NAD(P)-binding Rossmann-like Domain"/>
    <property type="match status" value="1"/>
</dbReference>
<dbReference type="InterPro" id="IPR008030">
    <property type="entry name" value="NmrA-like"/>
</dbReference>
<dbReference type="RefSeq" id="WP_308351595.1">
    <property type="nucleotide sequence ID" value="NZ_CP129971.1"/>
</dbReference>
<dbReference type="Proteomes" id="UP001230496">
    <property type="component" value="Chromosome"/>
</dbReference>
<feature type="domain" description="NmrA-like" evidence="1">
    <location>
        <begin position="20"/>
        <end position="79"/>
    </location>
</feature>
<evidence type="ECO:0000313" key="3">
    <source>
        <dbReference type="Proteomes" id="UP001230496"/>
    </source>
</evidence>
<keyword evidence="3" id="KW-1185">Reference proteome</keyword>
<dbReference type="AlphaFoldDB" id="A0AA49GEZ1"/>
<evidence type="ECO:0000259" key="1">
    <source>
        <dbReference type="Pfam" id="PF05368"/>
    </source>
</evidence>
<sequence length="119" mass="14011">MDVLFYSDLLYIADLKAVFKPLIEVVKEVGVKHIVFLSVQGAEKQSYIPHHKIEKLIVESQIPYTFIRPAYFMQNFITTLGKDIDLFSIVLQLSLKSFWEGRRMYYLKNVSLIKHRIDE</sequence>
<dbReference type="Pfam" id="PF05368">
    <property type="entry name" value="NmrA"/>
    <property type="match status" value="1"/>
</dbReference>
<dbReference type="SUPFAM" id="SSF51735">
    <property type="entry name" value="NAD(P)-binding Rossmann-fold domains"/>
    <property type="match status" value="1"/>
</dbReference>
<dbReference type="EMBL" id="CP129971">
    <property type="protein sequence ID" value="WKK78452.1"/>
    <property type="molecule type" value="Genomic_DNA"/>
</dbReference>
<evidence type="ECO:0000313" key="2">
    <source>
        <dbReference type="EMBL" id="WKK78452.1"/>
    </source>
</evidence>
<protein>
    <submittedName>
        <fullName evidence="2">NmrA family NAD(P)-binding protein</fullName>
    </submittedName>
</protein>
<dbReference type="InterPro" id="IPR036291">
    <property type="entry name" value="NAD(P)-bd_dom_sf"/>
</dbReference>